<dbReference type="EMBL" id="VEPZ02000574">
    <property type="protein sequence ID" value="KAE8722072.1"/>
    <property type="molecule type" value="Genomic_DNA"/>
</dbReference>
<evidence type="ECO:0000313" key="8">
    <source>
        <dbReference type="Proteomes" id="UP000436088"/>
    </source>
</evidence>
<evidence type="ECO:0000256" key="5">
    <source>
        <dbReference type="ARBA" id="ARBA00023136"/>
    </source>
</evidence>
<keyword evidence="5 6" id="KW-0472">Membrane</keyword>
<dbReference type="Proteomes" id="UP000436088">
    <property type="component" value="Unassembled WGS sequence"/>
</dbReference>
<dbReference type="GO" id="GO:0005886">
    <property type="term" value="C:plasma membrane"/>
    <property type="evidence" value="ECO:0007669"/>
    <property type="project" value="UniProtKB-SubCell"/>
</dbReference>
<name>A0A6A3C4B9_HIBSY</name>
<evidence type="ECO:0000256" key="3">
    <source>
        <dbReference type="ARBA" id="ARBA00022692"/>
    </source>
</evidence>
<comment type="caution">
    <text evidence="7">The sequence shown here is derived from an EMBL/GenBank/DDBJ whole genome shotgun (WGS) entry which is preliminary data.</text>
</comment>
<keyword evidence="2" id="KW-1003">Cell membrane</keyword>
<feature type="transmembrane region" description="Helical" evidence="6">
    <location>
        <begin position="9"/>
        <end position="31"/>
    </location>
</feature>
<dbReference type="AlphaFoldDB" id="A0A6A3C4B9"/>
<evidence type="ECO:0000313" key="7">
    <source>
        <dbReference type="EMBL" id="KAE8722072.1"/>
    </source>
</evidence>
<proteinExistence type="predicted"/>
<sequence length="174" mass="18699">MAMAASYKVVLGSIAFAVFWVLAVFPAVPFLPVGRTAGSLLGAVLMNLVIAVQSKISFGDFVIGILPAMLVGVSVNALILLVMYWRSSSVQRDEEDGTTEVAAEVDVSPHRFSPATMSHLSSLNFEEFMDPLSSPSHTNGSSTHVDALRNRVNSVDQHEIQRSPQEFGCFKGVG</sequence>
<dbReference type="PANTHER" id="PTHR43302">
    <property type="entry name" value="TRANSPORTER ARSB-RELATED"/>
    <property type="match status" value="1"/>
</dbReference>
<comment type="subcellular location">
    <subcellularLocation>
        <location evidence="1">Cell membrane</location>
        <topology evidence="1">Multi-pass membrane protein</topology>
    </subcellularLocation>
</comment>
<gene>
    <name evidence="7" type="ORF">F3Y22_tig00014408pilonHSYRG00011</name>
</gene>
<evidence type="ECO:0000256" key="6">
    <source>
        <dbReference type="SAM" id="Phobius"/>
    </source>
</evidence>
<protein>
    <submittedName>
        <fullName evidence="7">Divalent ion symporter isoform 1</fullName>
    </submittedName>
</protein>
<dbReference type="PANTHER" id="PTHR43302:SF15">
    <property type="entry name" value="SILICON EFFLUX TRANSPORTER LSI2"/>
    <property type="match status" value="1"/>
</dbReference>
<keyword evidence="4 6" id="KW-1133">Transmembrane helix</keyword>
<keyword evidence="3 6" id="KW-0812">Transmembrane</keyword>
<evidence type="ECO:0000256" key="1">
    <source>
        <dbReference type="ARBA" id="ARBA00004651"/>
    </source>
</evidence>
<accession>A0A6A3C4B9</accession>
<feature type="transmembrane region" description="Helical" evidence="6">
    <location>
        <begin position="61"/>
        <end position="85"/>
    </location>
</feature>
<keyword evidence="8" id="KW-1185">Reference proteome</keyword>
<evidence type="ECO:0000256" key="4">
    <source>
        <dbReference type="ARBA" id="ARBA00022989"/>
    </source>
</evidence>
<evidence type="ECO:0000256" key="2">
    <source>
        <dbReference type="ARBA" id="ARBA00022475"/>
    </source>
</evidence>
<reference evidence="7" key="1">
    <citation type="submission" date="2019-09" db="EMBL/GenBank/DDBJ databases">
        <title>Draft genome information of white flower Hibiscus syriacus.</title>
        <authorList>
            <person name="Kim Y.-M."/>
        </authorList>
    </citation>
    <scope>NUCLEOTIDE SEQUENCE [LARGE SCALE GENOMIC DNA]</scope>
    <source>
        <strain evidence="7">YM2019G1</strain>
    </source>
</reference>
<organism evidence="7 8">
    <name type="scientific">Hibiscus syriacus</name>
    <name type="common">Rose of Sharon</name>
    <dbReference type="NCBI Taxonomy" id="106335"/>
    <lineage>
        <taxon>Eukaryota</taxon>
        <taxon>Viridiplantae</taxon>
        <taxon>Streptophyta</taxon>
        <taxon>Embryophyta</taxon>
        <taxon>Tracheophyta</taxon>
        <taxon>Spermatophyta</taxon>
        <taxon>Magnoliopsida</taxon>
        <taxon>eudicotyledons</taxon>
        <taxon>Gunneridae</taxon>
        <taxon>Pentapetalae</taxon>
        <taxon>rosids</taxon>
        <taxon>malvids</taxon>
        <taxon>Malvales</taxon>
        <taxon>Malvaceae</taxon>
        <taxon>Malvoideae</taxon>
        <taxon>Hibiscus</taxon>
    </lineage>
</organism>